<dbReference type="EC" id="2.4.99.20" evidence="5"/>
<keyword evidence="14 23" id="KW-0472">Membrane</keyword>
<keyword evidence="15" id="KW-1015">Disulfide bond</keyword>
<reference evidence="24" key="1">
    <citation type="submission" date="2025-08" db="UniProtKB">
        <authorList>
            <consortium name="Ensembl"/>
        </authorList>
    </citation>
    <scope>IDENTIFICATION</scope>
</reference>
<evidence type="ECO:0000256" key="2">
    <source>
        <dbReference type="ARBA" id="ARBA00005406"/>
    </source>
</evidence>
<evidence type="ECO:0000256" key="18">
    <source>
        <dbReference type="ARBA" id="ARBA00030272"/>
    </source>
</evidence>
<dbReference type="GO" id="GO:0061809">
    <property type="term" value="F:NAD+ nucleosidase activity, cyclic ADP-ribose generating"/>
    <property type="evidence" value="ECO:0007669"/>
    <property type="project" value="UniProtKB-EC"/>
</dbReference>
<evidence type="ECO:0000256" key="4">
    <source>
        <dbReference type="ARBA" id="ARBA00011982"/>
    </source>
</evidence>
<dbReference type="GO" id="GO:0045892">
    <property type="term" value="P:negative regulation of DNA-templated transcription"/>
    <property type="evidence" value="ECO:0007669"/>
    <property type="project" value="Ensembl"/>
</dbReference>
<dbReference type="GO" id="GO:0030890">
    <property type="term" value="P:positive regulation of B cell proliferation"/>
    <property type="evidence" value="ECO:0007669"/>
    <property type="project" value="Ensembl"/>
</dbReference>
<evidence type="ECO:0000256" key="3">
    <source>
        <dbReference type="ARBA" id="ARBA00011738"/>
    </source>
</evidence>
<evidence type="ECO:0000256" key="15">
    <source>
        <dbReference type="ARBA" id="ARBA00023157"/>
    </source>
</evidence>
<evidence type="ECO:0000256" key="11">
    <source>
        <dbReference type="ARBA" id="ARBA00022968"/>
    </source>
</evidence>
<organism evidence="24 25">
    <name type="scientific">Catagonus wagneri</name>
    <name type="common">Chacoan peccary</name>
    <dbReference type="NCBI Taxonomy" id="51154"/>
    <lineage>
        <taxon>Eukaryota</taxon>
        <taxon>Metazoa</taxon>
        <taxon>Chordata</taxon>
        <taxon>Craniata</taxon>
        <taxon>Vertebrata</taxon>
        <taxon>Euteleostomi</taxon>
        <taxon>Mammalia</taxon>
        <taxon>Eutheria</taxon>
        <taxon>Laurasiatheria</taxon>
        <taxon>Artiodactyla</taxon>
        <taxon>Suina</taxon>
        <taxon>Tayassuidae</taxon>
        <taxon>Catagonus</taxon>
    </lineage>
</organism>
<dbReference type="GO" id="GO:0016740">
    <property type="term" value="F:transferase activity"/>
    <property type="evidence" value="ECO:0007669"/>
    <property type="project" value="UniProtKB-KW"/>
</dbReference>
<keyword evidence="13" id="KW-0520">NAD</keyword>
<dbReference type="SUPFAM" id="SSF52309">
    <property type="entry name" value="N-(deoxy)ribosyltransferase-like"/>
    <property type="match status" value="1"/>
</dbReference>
<protein>
    <recommendedName>
        <fullName evidence="6">ADP-ribosyl cyclase/cyclic ADP-ribose hydrolase 1</fullName>
        <ecNumber evidence="5">2.4.99.20</ecNumber>
        <ecNumber evidence="4">3.2.2.6</ecNumber>
    </recommendedName>
    <alternativeName>
        <fullName evidence="21">2'-phospho-ADP-ribosyl cyclase</fullName>
    </alternativeName>
    <alternativeName>
        <fullName evidence="19">2'-phospho-ADP-ribosyl cyclase/2'-phospho-cyclic-ADP-ribose transferase</fullName>
    </alternativeName>
    <alternativeName>
        <fullName evidence="17">2'-phospho-cyclic-ADP-ribose transferase</fullName>
    </alternativeName>
    <alternativeName>
        <fullName evidence="20">ADP-ribosyl cyclase 1</fullName>
    </alternativeName>
    <alternativeName>
        <fullName evidence="18">Cyclic ADP-ribose hydrolase 1</fullName>
    </alternativeName>
</protein>
<dbReference type="GO" id="GO:0016849">
    <property type="term" value="F:phosphorus-oxygen lyase activity"/>
    <property type="evidence" value="ECO:0007669"/>
    <property type="project" value="TreeGrafter"/>
</dbReference>
<proteinExistence type="inferred from homology"/>
<keyword evidence="25" id="KW-1185">Reference proteome</keyword>
<dbReference type="PANTHER" id="PTHR10912:SF5">
    <property type="entry name" value="ADP-RIBOSYL CYCLASE_CYCLIC ADP-RIBOSE HYDROLASE 1"/>
    <property type="match status" value="1"/>
</dbReference>
<evidence type="ECO:0000256" key="8">
    <source>
        <dbReference type="ARBA" id="ARBA00022692"/>
    </source>
</evidence>
<dbReference type="Ensembl" id="ENSCWAT00000029768.1">
    <property type="protein sequence ID" value="ENSCWAP00000027462.1"/>
    <property type="gene ID" value="ENSCWAG00000020715.1"/>
</dbReference>
<evidence type="ECO:0000256" key="20">
    <source>
        <dbReference type="ARBA" id="ARBA00031355"/>
    </source>
</evidence>
<dbReference type="Proteomes" id="UP000694540">
    <property type="component" value="Unplaced"/>
</dbReference>
<dbReference type="Gene3D" id="3.40.50.720">
    <property type="entry name" value="NAD(P)-binding Rossmann-like Domain"/>
    <property type="match status" value="1"/>
</dbReference>
<reference evidence="24" key="2">
    <citation type="submission" date="2025-09" db="UniProtKB">
        <authorList>
            <consortium name="Ensembl"/>
        </authorList>
    </citation>
    <scope>IDENTIFICATION</scope>
</reference>
<evidence type="ECO:0000256" key="1">
    <source>
        <dbReference type="ARBA" id="ARBA00004606"/>
    </source>
</evidence>
<evidence type="ECO:0000256" key="16">
    <source>
        <dbReference type="ARBA" id="ARBA00023180"/>
    </source>
</evidence>
<dbReference type="PANTHER" id="PTHR10912">
    <property type="entry name" value="ADP-RIBOSYL CYCLASE"/>
    <property type="match status" value="1"/>
</dbReference>
<name>A0A8C3YRU0_9CETA</name>
<evidence type="ECO:0000256" key="10">
    <source>
        <dbReference type="ARBA" id="ARBA00022857"/>
    </source>
</evidence>
<dbReference type="GO" id="GO:0043066">
    <property type="term" value="P:negative regulation of apoptotic process"/>
    <property type="evidence" value="ECO:0007669"/>
    <property type="project" value="Ensembl"/>
</dbReference>
<evidence type="ECO:0000256" key="21">
    <source>
        <dbReference type="ARBA" id="ARBA00031840"/>
    </source>
</evidence>
<comment type="similarity">
    <text evidence="2">Belongs to the ADP-ribosyl cyclase family.</text>
</comment>
<dbReference type="Gene3D" id="1.20.82.10">
    <property type="entry name" value="ADP Ribosyl Cyclase, Chain A, domain 1"/>
    <property type="match status" value="1"/>
</dbReference>
<accession>A0A8C3YRU0</accession>
<evidence type="ECO:0000256" key="5">
    <source>
        <dbReference type="ARBA" id="ARBA00012600"/>
    </source>
</evidence>
<evidence type="ECO:0000256" key="23">
    <source>
        <dbReference type="SAM" id="Phobius"/>
    </source>
</evidence>
<dbReference type="AlphaFoldDB" id="A0A8C3YRU0"/>
<comment type="catalytic activity">
    <reaction evidence="22">
        <text>NAD(+) + H2O = ADP-D-ribose + nicotinamide + H(+)</text>
        <dbReference type="Rhea" id="RHEA:16301"/>
        <dbReference type="ChEBI" id="CHEBI:15377"/>
        <dbReference type="ChEBI" id="CHEBI:15378"/>
        <dbReference type="ChEBI" id="CHEBI:17154"/>
        <dbReference type="ChEBI" id="CHEBI:57540"/>
        <dbReference type="ChEBI" id="CHEBI:57967"/>
        <dbReference type="EC" id="3.2.2.6"/>
    </reaction>
</comment>
<evidence type="ECO:0000256" key="12">
    <source>
        <dbReference type="ARBA" id="ARBA00022989"/>
    </source>
</evidence>
<dbReference type="GO" id="GO:0050853">
    <property type="term" value="P:B cell receptor signaling pathway"/>
    <property type="evidence" value="ECO:0007669"/>
    <property type="project" value="Ensembl"/>
</dbReference>
<dbReference type="GO" id="GO:0009410">
    <property type="term" value="P:response to xenobiotic stimulus"/>
    <property type="evidence" value="ECO:0007669"/>
    <property type="project" value="Ensembl"/>
</dbReference>
<dbReference type="GO" id="GO:0005886">
    <property type="term" value="C:plasma membrane"/>
    <property type="evidence" value="ECO:0007669"/>
    <property type="project" value="Ensembl"/>
</dbReference>
<keyword evidence="7" id="KW-0808">Transferase</keyword>
<keyword evidence="12 23" id="KW-1133">Transmembrane helix</keyword>
<dbReference type="EC" id="3.2.2.6" evidence="4"/>
<keyword evidence="16" id="KW-0325">Glycoprotein</keyword>
<dbReference type="CDD" id="cd04759">
    <property type="entry name" value="Rib_hydrolase"/>
    <property type="match status" value="1"/>
</dbReference>
<dbReference type="Pfam" id="PF02267">
    <property type="entry name" value="Rib_hydrolayse"/>
    <property type="match status" value="1"/>
</dbReference>
<evidence type="ECO:0000313" key="24">
    <source>
        <dbReference type="Ensembl" id="ENSCWAP00000027462.1"/>
    </source>
</evidence>
<keyword evidence="9" id="KW-0378">Hydrolase</keyword>
<evidence type="ECO:0000256" key="19">
    <source>
        <dbReference type="ARBA" id="ARBA00030418"/>
    </source>
</evidence>
<feature type="transmembrane region" description="Helical" evidence="23">
    <location>
        <begin position="24"/>
        <end position="46"/>
    </location>
</feature>
<keyword evidence="10" id="KW-0521">NADP</keyword>
<sequence length="285" mass="32086">MASHRFRVVSGSENEAFCSKRAKICLGVFLGLLVLVAVAVVLGILLGRRSPKHQQWDGKGSTANFREIVLGRCYTYTQLVHPELSTDCRKIEKAFINAFISKDPCSATEEDYVPLLKLGDQTVPCDKTVFWSKTKELAHQYTWVQREMFTLENTLLGYIADDLSWCGDADSSEINHESCPSRRNCSSNFVSVFWNLLSKRFAENACGMVQVLLNGSISNAFDKNSTFGRVEVHSLQPTKVHTLQAWVVQDIGKTPRDTCSGSSLNDLKLILSRRNIKFTCQENYR</sequence>
<gene>
    <name evidence="24" type="primary">CD38</name>
</gene>
<evidence type="ECO:0000256" key="17">
    <source>
        <dbReference type="ARBA" id="ARBA00029787"/>
    </source>
</evidence>
<evidence type="ECO:0000256" key="6">
    <source>
        <dbReference type="ARBA" id="ARBA00015644"/>
    </source>
</evidence>
<evidence type="ECO:0000256" key="13">
    <source>
        <dbReference type="ARBA" id="ARBA00023027"/>
    </source>
</evidence>
<comment type="subunit">
    <text evidence="3">Homodimer.</text>
</comment>
<dbReference type="GeneTree" id="ENSGT00390000017291"/>
<evidence type="ECO:0000256" key="22">
    <source>
        <dbReference type="ARBA" id="ARBA00049238"/>
    </source>
</evidence>
<evidence type="ECO:0000256" key="14">
    <source>
        <dbReference type="ARBA" id="ARBA00023136"/>
    </source>
</evidence>
<evidence type="ECO:0000256" key="7">
    <source>
        <dbReference type="ARBA" id="ARBA00022679"/>
    </source>
</evidence>
<dbReference type="InterPro" id="IPR003193">
    <property type="entry name" value="ADP-ribosyl_cyclase"/>
</dbReference>
<keyword evidence="11" id="KW-0735">Signal-anchor</keyword>
<evidence type="ECO:0000256" key="9">
    <source>
        <dbReference type="ARBA" id="ARBA00022801"/>
    </source>
</evidence>
<keyword evidence="8 23" id="KW-0812">Transmembrane</keyword>
<evidence type="ECO:0000313" key="25">
    <source>
        <dbReference type="Proteomes" id="UP000694540"/>
    </source>
</evidence>
<dbReference type="GO" id="GO:0045893">
    <property type="term" value="P:positive regulation of DNA-templated transcription"/>
    <property type="evidence" value="ECO:0007669"/>
    <property type="project" value="Ensembl"/>
</dbReference>
<comment type="subcellular location">
    <subcellularLocation>
        <location evidence="1">Membrane</location>
        <topology evidence="1">Single-pass type II membrane protein</topology>
    </subcellularLocation>
</comment>